<evidence type="ECO:0000313" key="3">
    <source>
        <dbReference type="Proteomes" id="UP000796880"/>
    </source>
</evidence>
<dbReference type="PANTHER" id="PTHR38224:SF1">
    <property type="entry name" value="PHLOEM SPECIFIC PROTEIN"/>
    <property type="match status" value="1"/>
</dbReference>
<dbReference type="PANTHER" id="PTHR38224">
    <property type="entry name" value="PHLOEM SPECIFIC PROTEIN"/>
    <property type="match status" value="1"/>
</dbReference>
<comment type="caution">
    <text evidence="2">The sequence shown here is derived from an EMBL/GenBank/DDBJ whole genome shotgun (WGS) entry which is preliminary data.</text>
</comment>
<feature type="compositionally biased region" description="Polar residues" evidence="1">
    <location>
        <begin position="89"/>
        <end position="110"/>
    </location>
</feature>
<dbReference type="EMBL" id="VOIH02000009">
    <property type="protein sequence ID" value="KAF3437530.1"/>
    <property type="molecule type" value="Genomic_DNA"/>
</dbReference>
<dbReference type="AlphaFoldDB" id="A0A8K0GWX2"/>
<accession>A0A8K0GWX2</accession>
<keyword evidence="3" id="KW-1185">Reference proteome</keyword>
<evidence type="ECO:0000313" key="2">
    <source>
        <dbReference type="EMBL" id="KAF3437530.1"/>
    </source>
</evidence>
<protein>
    <submittedName>
        <fullName evidence="2">Uncharacterized protein</fullName>
    </submittedName>
</protein>
<name>A0A8K0GWX2_9ROSA</name>
<dbReference type="OrthoDB" id="1246837at2759"/>
<feature type="compositionally biased region" description="Polar residues" evidence="1">
    <location>
        <begin position="63"/>
        <end position="75"/>
    </location>
</feature>
<reference evidence="2" key="1">
    <citation type="submission" date="2020-03" db="EMBL/GenBank/DDBJ databases">
        <title>A high-quality chromosome-level genome assembly of a woody plant with both climbing and erect habits, Rhamnella rubrinervis.</title>
        <authorList>
            <person name="Lu Z."/>
            <person name="Yang Y."/>
            <person name="Zhu X."/>
            <person name="Sun Y."/>
        </authorList>
    </citation>
    <scope>NUCLEOTIDE SEQUENCE</scope>
    <source>
        <strain evidence="2">BYM</strain>
        <tissue evidence="2">Leaf</tissue>
    </source>
</reference>
<dbReference type="Proteomes" id="UP000796880">
    <property type="component" value="Unassembled WGS sequence"/>
</dbReference>
<organism evidence="2 3">
    <name type="scientific">Rhamnella rubrinervis</name>
    <dbReference type="NCBI Taxonomy" id="2594499"/>
    <lineage>
        <taxon>Eukaryota</taxon>
        <taxon>Viridiplantae</taxon>
        <taxon>Streptophyta</taxon>
        <taxon>Embryophyta</taxon>
        <taxon>Tracheophyta</taxon>
        <taxon>Spermatophyta</taxon>
        <taxon>Magnoliopsida</taxon>
        <taxon>eudicotyledons</taxon>
        <taxon>Gunneridae</taxon>
        <taxon>Pentapetalae</taxon>
        <taxon>rosids</taxon>
        <taxon>fabids</taxon>
        <taxon>Rosales</taxon>
        <taxon>Rhamnaceae</taxon>
        <taxon>rhamnoid group</taxon>
        <taxon>Rhamneae</taxon>
        <taxon>Rhamnella</taxon>
    </lineage>
</organism>
<gene>
    <name evidence="2" type="ORF">FNV43_RR20284</name>
</gene>
<proteinExistence type="predicted"/>
<feature type="region of interest" description="Disordered" evidence="1">
    <location>
        <begin position="56"/>
        <end position="110"/>
    </location>
</feature>
<sequence>MAGVYDYRSNNEHGLGHNPREYHAHVVRLARTPSVVTDVPHYGNTRKLFSNTRVVEDYRGDSQKSNGSNQNTPQFNEEVEVIDYKETNESPNNLNSEVYEETTTVEADSTSQRRRGFGLCKWKTFKRY</sequence>
<evidence type="ECO:0000256" key="1">
    <source>
        <dbReference type="SAM" id="MobiDB-lite"/>
    </source>
</evidence>